<keyword evidence="2" id="KW-1185">Reference proteome</keyword>
<name>A0A2G5VQM1_9PELO</name>
<gene>
    <name evidence="1" type="primary">Cnig_chr_I.g3470</name>
    <name evidence="1" type="ORF">B9Z55_003470</name>
</gene>
<protein>
    <submittedName>
        <fullName evidence="1">Uncharacterized protein</fullName>
    </submittedName>
</protein>
<sequence length="178" mass="20939">MEKTYESKIRDMQSAHEKKAEEFENFRKEMEISGKLSISYKAGDTLYREKSIIMSDDAKIPPTKSELEFLFKCIFCKSEDHKSIDCRVFDDYTKRKSQLNAENRCIKCLEPENPHFCPRALVVCSNCVISEDSVICLNYIHLHHPIACEYNDQSPYREIRRRAENRDRVNSGLKPRFT</sequence>
<proteinExistence type="predicted"/>
<dbReference type="AlphaFoldDB" id="A0A2G5VQM1"/>
<reference evidence="2" key="1">
    <citation type="submission" date="2017-10" db="EMBL/GenBank/DDBJ databases">
        <title>Rapid genome shrinkage in a self-fertile nematode reveals novel sperm competition proteins.</title>
        <authorList>
            <person name="Yin D."/>
            <person name="Schwarz E.M."/>
            <person name="Thomas C.G."/>
            <person name="Felde R.L."/>
            <person name="Korf I.F."/>
            <person name="Cutter A.D."/>
            <person name="Schartner C.M."/>
            <person name="Ralston E.J."/>
            <person name="Meyer B.J."/>
            <person name="Haag E.S."/>
        </authorList>
    </citation>
    <scope>NUCLEOTIDE SEQUENCE [LARGE SCALE GENOMIC DNA]</scope>
    <source>
        <strain evidence="2">JU1422</strain>
    </source>
</reference>
<comment type="caution">
    <text evidence="1">The sequence shown here is derived from an EMBL/GenBank/DDBJ whole genome shotgun (WGS) entry which is preliminary data.</text>
</comment>
<evidence type="ECO:0000313" key="1">
    <source>
        <dbReference type="EMBL" id="PIC54052.1"/>
    </source>
</evidence>
<dbReference type="Proteomes" id="UP000230233">
    <property type="component" value="Chromosome I"/>
</dbReference>
<evidence type="ECO:0000313" key="2">
    <source>
        <dbReference type="Proteomes" id="UP000230233"/>
    </source>
</evidence>
<accession>A0A2G5VQM1</accession>
<dbReference type="EMBL" id="PDUG01000001">
    <property type="protein sequence ID" value="PIC54052.1"/>
    <property type="molecule type" value="Genomic_DNA"/>
</dbReference>
<organism evidence="1 2">
    <name type="scientific">Caenorhabditis nigoni</name>
    <dbReference type="NCBI Taxonomy" id="1611254"/>
    <lineage>
        <taxon>Eukaryota</taxon>
        <taxon>Metazoa</taxon>
        <taxon>Ecdysozoa</taxon>
        <taxon>Nematoda</taxon>
        <taxon>Chromadorea</taxon>
        <taxon>Rhabditida</taxon>
        <taxon>Rhabditina</taxon>
        <taxon>Rhabditomorpha</taxon>
        <taxon>Rhabditoidea</taxon>
        <taxon>Rhabditidae</taxon>
        <taxon>Peloderinae</taxon>
        <taxon>Caenorhabditis</taxon>
    </lineage>
</organism>